<dbReference type="InterPro" id="IPR032557">
    <property type="entry name" value="DUF4935"/>
</dbReference>
<protein>
    <recommendedName>
        <fullName evidence="1">DUF4935 domain-containing protein</fullName>
    </recommendedName>
</protein>
<accession>A0A558CVQ7</accession>
<reference evidence="2 3" key="1">
    <citation type="submission" date="2019-07" db="EMBL/GenBank/DDBJ databases">
        <title>The pathways for chlorine oxyanion respiration interact through the shared metabolite chlorate.</title>
        <authorList>
            <person name="Barnum T.P."/>
            <person name="Cheng Y."/>
            <person name="Hill K.A."/>
            <person name="Lucas L.N."/>
            <person name="Carlson H.K."/>
            <person name="Coates J.D."/>
        </authorList>
    </citation>
    <scope>NUCLEOTIDE SEQUENCE [LARGE SCALE GENOMIC DNA]</scope>
    <source>
        <strain evidence="2">BK-3</strain>
    </source>
</reference>
<organism evidence="2 3">
    <name type="scientific">Sedimenticola thiotaurini</name>
    <dbReference type="NCBI Taxonomy" id="1543721"/>
    <lineage>
        <taxon>Bacteria</taxon>
        <taxon>Pseudomonadati</taxon>
        <taxon>Pseudomonadota</taxon>
        <taxon>Gammaproteobacteria</taxon>
        <taxon>Chromatiales</taxon>
        <taxon>Sedimenticolaceae</taxon>
        <taxon>Sedimenticola</taxon>
    </lineage>
</organism>
<feature type="domain" description="DUF4935" evidence="1">
    <location>
        <begin position="3"/>
        <end position="157"/>
    </location>
</feature>
<evidence type="ECO:0000313" key="3">
    <source>
        <dbReference type="Proteomes" id="UP000317355"/>
    </source>
</evidence>
<sequence length="334" mass="37539">MYVVLDSNIWISELGLQSTLGAAVRFYLKRNNAVLAIPEVIKLESEHNLRNRLNDYISSIQKNHSSLLSIFGKLKEVVLPNNEDIENLIDNLFTNIDIEFVEIPFGIDSAKNSFLKTIDKLPPSNKSQQFKDGVIWADCVGLLSKGDVHLVTEDKAFYQDRQYSKGLVSNLKNEIASFDNNLFLYSSLHDLIKSIQSDVAILPEDLLKSFLENNEESVNRTLERVGFEIGDIEDSVISSFATESPSLLYVEFELLITCNAVIDDGRSNGRLMLSGDGQLDLDAGTYSELRNFGEEFVYISPDGAEEKTKNTVIFIDSAVIGHKEVKHSVRYKLD</sequence>
<evidence type="ECO:0000259" key="1">
    <source>
        <dbReference type="Pfam" id="PF16289"/>
    </source>
</evidence>
<dbReference type="EMBL" id="VMRY01000063">
    <property type="protein sequence ID" value="TVT52826.1"/>
    <property type="molecule type" value="Genomic_DNA"/>
</dbReference>
<gene>
    <name evidence="2" type="ORF">FHK82_12820</name>
</gene>
<name>A0A558CVQ7_9GAMM</name>
<comment type="caution">
    <text evidence="2">The sequence shown here is derived from an EMBL/GenBank/DDBJ whole genome shotgun (WGS) entry which is preliminary data.</text>
</comment>
<evidence type="ECO:0000313" key="2">
    <source>
        <dbReference type="EMBL" id="TVT52826.1"/>
    </source>
</evidence>
<dbReference type="Pfam" id="PF16289">
    <property type="entry name" value="PIN_12"/>
    <property type="match status" value="1"/>
</dbReference>
<dbReference type="AlphaFoldDB" id="A0A558CVQ7"/>
<dbReference type="Proteomes" id="UP000317355">
    <property type="component" value="Unassembled WGS sequence"/>
</dbReference>
<proteinExistence type="predicted"/>